<dbReference type="InterPro" id="IPR050861">
    <property type="entry name" value="Dihydroxyacetone_Kinase"/>
</dbReference>
<dbReference type="PROSITE" id="PS51481">
    <property type="entry name" value="DHAK"/>
    <property type="match status" value="1"/>
</dbReference>
<dbReference type="Pfam" id="PF02733">
    <property type="entry name" value="Dak1"/>
    <property type="match status" value="1"/>
</dbReference>
<comment type="caution">
    <text evidence="2">The sequence shown here is derived from an EMBL/GenBank/DDBJ whole genome shotgun (WGS) entry which is preliminary data.</text>
</comment>
<dbReference type="PATRIC" id="fig|229920.5.peg.480"/>
<dbReference type="STRING" id="229920.ADM99_15530"/>
<dbReference type="GO" id="GO:0019563">
    <property type="term" value="P:glycerol catabolic process"/>
    <property type="evidence" value="ECO:0007669"/>
    <property type="project" value="TreeGrafter"/>
</dbReference>
<dbReference type="FunFam" id="3.40.50.10440:FF:000001">
    <property type="entry name" value="Dihydroxyacetone kinase, DhaK subunit"/>
    <property type="match status" value="1"/>
</dbReference>
<proteinExistence type="predicted"/>
<evidence type="ECO:0000313" key="3">
    <source>
        <dbReference type="Proteomes" id="UP000050430"/>
    </source>
</evidence>
<dbReference type="Gene3D" id="3.30.1180.20">
    <property type="entry name" value="Dihydroxyacetone kinase, domain 2"/>
    <property type="match status" value="1"/>
</dbReference>
<evidence type="ECO:0000259" key="1">
    <source>
        <dbReference type="PROSITE" id="PS51481"/>
    </source>
</evidence>
<dbReference type="SUPFAM" id="SSF82549">
    <property type="entry name" value="DAK1/DegV-like"/>
    <property type="match status" value="1"/>
</dbReference>
<dbReference type="GO" id="GO:0005829">
    <property type="term" value="C:cytosol"/>
    <property type="evidence" value="ECO:0007669"/>
    <property type="project" value="TreeGrafter"/>
</dbReference>
<sequence>MKKLINDPKNILPEMMEGYLGVYGDVLRQIESYTSLVRKNLEPGKVGLLVGGGSGHEPLFLDYLGPGYADGVAQGNVFASPSPDNILAVTKAIDRGRGVVYVFGNHSGDNLNFGMAAELAAQEGIKTHIVLVTDDVALVPPERMKDRRGIAGIIYVMRIAGAACQAGYDLDAVRDVAEKANSVTRTMGVALYPGTIPGEPKASFELAEDEIEIGLGLHGEPGARTGKIKTADEIVDEMVEAIVKDVPYKKNDDVCVLVNGLGATSRLELMIATRRILQDLTKLGIHVHDIKVGNFAICQEMAGLSITMMRLDSELMKLYDSPCYSAMTSQFTLNPLRPQSHRNSSGRY</sequence>
<dbReference type="EMBL" id="LGCK01000014">
    <property type="protein sequence ID" value="KPL70532.1"/>
    <property type="molecule type" value="Genomic_DNA"/>
</dbReference>
<dbReference type="RefSeq" id="WP_081419958.1">
    <property type="nucleotide sequence ID" value="NZ_BBYA01000010.1"/>
</dbReference>
<evidence type="ECO:0000313" key="2">
    <source>
        <dbReference type="EMBL" id="KPL70532.1"/>
    </source>
</evidence>
<accession>A0A0P6WVB5</accession>
<dbReference type="OrthoDB" id="9806345at2"/>
<protein>
    <recommendedName>
        <fullName evidence="1">DhaK domain-containing protein</fullName>
    </recommendedName>
</protein>
<gene>
    <name evidence="2" type="ORF">ADM99_15530</name>
</gene>
<keyword evidence="3" id="KW-1185">Reference proteome</keyword>
<dbReference type="GO" id="GO:0004371">
    <property type="term" value="F:glycerone kinase activity"/>
    <property type="evidence" value="ECO:0007669"/>
    <property type="project" value="InterPro"/>
</dbReference>
<dbReference type="Proteomes" id="UP000050430">
    <property type="component" value="Unassembled WGS sequence"/>
</dbReference>
<feature type="domain" description="DhaK" evidence="1">
    <location>
        <begin position="7"/>
        <end position="331"/>
    </location>
</feature>
<dbReference type="InterPro" id="IPR004006">
    <property type="entry name" value="DhaK_dom"/>
</dbReference>
<dbReference type="PANTHER" id="PTHR28629">
    <property type="entry name" value="TRIOKINASE/FMN CYCLASE"/>
    <property type="match status" value="1"/>
</dbReference>
<dbReference type="Gene3D" id="3.40.50.10440">
    <property type="entry name" value="Dihydroxyacetone kinase, domain 1"/>
    <property type="match status" value="1"/>
</dbReference>
<organism evidence="2 3">
    <name type="scientific">Leptolinea tardivitalis</name>
    <dbReference type="NCBI Taxonomy" id="229920"/>
    <lineage>
        <taxon>Bacteria</taxon>
        <taxon>Bacillati</taxon>
        <taxon>Chloroflexota</taxon>
        <taxon>Anaerolineae</taxon>
        <taxon>Anaerolineales</taxon>
        <taxon>Anaerolineaceae</taxon>
        <taxon>Leptolinea</taxon>
    </lineage>
</organism>
<dbReference type="AlphaFoldDB" id="A0A0P6WVB5"/>
<reference evidence="2 3" key="1">
    <citation type="submission" date="2015-07" db="EMBL/GenBank/DDBJ databases">
        <title>Genome sequence of Leptolinea tardivitalis DSM 16556.</title>
        <authorList>
            <person name="Hemp J."/>
            <person name="Ward L.M."/>
            <person name="Pace L.A."/>
            <person name="Fischer W.W."/>
        </authorList>
    </citation>
    <scope>NUCLEOTIDE SEQUENCE [LARGE SCALE GENOMIC DNA]</scope>
    <source>
        <strain evidence="2 3">YMTK-2</strain>
    </source>
</reference>
<name>A0A0P6WVB5_9CHLR</name>
<dbReference type="PANTHER" id="PTHR28629:SF4">
    <property type="entry name" value="TRIOKINASE_FMN CYCLASE"/>
    <property type="match status" value="1"/>
</dbReference>